<comment type="caution">
    <text evidence="1">The sequence shown here is derived from an EMBL/GenBank/DDBJ whole genome shotgun (WGS) entry which is preliminary data.</text>
</comment>
<protein>
    <submittedName>
        <fullName evidence="1">Uncharacterized protein YaiL (DUF2058 family)</fullName>
    </submittedName>
</protein>
<sequence>MSTKNKHSIDKVISLLEQKVKDLIAELKTGSENKEENLEYKAQITQAIKCLKFCSDNGLVGIDKEVIDIPETGSDACFTEYNLVDEIFVNSLDEKALKTNDKGEIKLNCFDLIIRKKS</sequence>
<reference evidence="1" key="1">
    <citation type="submission" date="2023-07" db="EMBL/GenBank/DDBJ databases">
        <title>Genomic Encyclopedia of Type Strains, Phase IV (KMG-IV): sequencing the most valuable type-strain genomes for metagenomic binning, comparative biology and taxonomic classification.</title>
        <authorList>
            <person name="Goeker M."/>
        </authorList>
    </citation>
    <scope>NUCLEOTIDE SEQUENCE</scope>
    <source>
        <strain evidence="1">DSM 26174</strain>
    </source>
</reference>
<proteinExistence type="predicted"/>
<evidence type="ECO:0000313" key="2">
    <source>
        <dbReference type="Proteomes" id="UP001185092"/>
    </source>
</evidence>
<evidence type="ECO:0000313" key="1">
    <source>
        <dbReference type="EMBL" id="MDR6241089.1"/>
    </source>
</evidence>
<dbReference type="Proteomes" id="UP001185092">
    <property type="component" value="Unassembled WGS sequence"/>
</dbReference>
<organism evidence="1 2">
    <name type="scientific">Aureibacter tunicatorum</name>
    <dbReference type="NCBI Taxonomy" id="866807"/>
    <lineage>
        <taxon>Bacteria</taxon>
        <taxon>Pseudomonadati</taxon>
        <taxon>Bacteroidota</taxon>
        <taxon>Cytophagia</taxon>
        <taxon>Cytophagales</taxon>
        <taxon>Persicobacteraceae</taxon>
        <taxon>Aureibacter</taxon>
    </lineage>
</organism>
<name>A0AAE4BSC3_9BACT</name>
<dbReference type="AlphaFoldDB" id="A0AAE4BSC3"/>
<keyword evidence="2" id="KW-1185">Reference proteome</keyword>
<accession>A0AAE4BSC3</accession>
<dbReference type="EMBL" id="JAVDQD010000006">
    <property type="protein sequence ID" value="MDR6241089.1"/>
    <property type="molecule type" value="Genomic_DNA"/>
</dbReference>
<dbReference type="RefSeq" id="WP_309941609.1">
    <property type="nucleotide sequence ID" value="NZ_AP025305.1"/>
</dbReference>
<gene>
    <name evidence="1" type="ORF">HNQ88_004165</name>
</gene>